<dbReference type="OrthoDB" id="3800118at2759"/>
<evidence type="ECO:0000313" key="2">
    <source>
        <dbReference type="EMBL" id="KAF1993299.1"/>
    </source>
</evidence>
<dbReference type="SMART" id="SM00256">
    <property type="entry name" value="FBOX"/>
    <property type="match status" value="1"/>
</dbReference>
<dbReference type="AlphaFoldDB" id="A0A6A5VXA3"/>
<gene>
    <name evidence="2" type="ORF">P154DRAFT_527845</name>
</gene>
<dbReference type="EMBL" id="ML977713">
    <property type="protein sequence ID" value="KAF1993299.1"/>
    <property type="molecule type" value="Genomic_DNA"/>
</dbReference>
<reference evidence="2" key="1">
    <citation type="journal article" date="2020" name="Stud. Mycol.">
        <title>101 Dothideomycetes genomes: a test case for predicting lifestyles and emergence of pathogens.</title>
        <authorList>
            <person name="Haridas S."/>
            <person name="Albert R."/>
            <person name="Binder M."/>
            <person name="Bloem J."/>
            <person name="Labutti K."/>
            <person name="Salamov A."/>
            <person name="Andreopoulos B."/>
            <person name="Baker S."/>
            <person name="Barry K."/>
            <person name="Bills G."/>
            <person name="Bluhm B."/>
            <person name="Cannon C."/>
            <person name="Castanera R."/>
            <person name="Culley D."/>
            <person name="Daum C."/>
            <person name="Ezra D."/>
            <person name="Gonzalez J."/>
            <person name="Henrissat B."/>
            <person name="Kuo A."/>
            <person name="Liang C."/>
            <person name="Lipzen A."/>
            <person name="Lutzoni F."/>
            <person name="Magnuson J."/>
            <person name="Mondo S."/>
            <person name="Nolan M."/>
            <person name="Ohm R."/>
            <person name="Pangilinan J."/>
            <person name="Park H.-J."/>
            <person name="Ramirez L."/>
            <person name="Alfaro M."/>
            <person name="Sun H."/>
            <person name="Tritt A."/>
            <person name="Yoshinaga Y."/>
            <person name="Zwiers L.-H."/>
            <person name="Turgeon B."/>
            <person name="Goodwin S."/>
            <person name="Spatafora J."/>
            <person name="Crous P."/>
            <person name="Grigoriev I."/>
        </authorList>
    </citation>
    <scope>NUCLEOTIDE SEQUENCE</scope>
    <source>
        <strain evidence="2">CBS 123094</strain>
    </source>
</reference>
<sequence>MQENIPLSGLQRLPQELVDKIVNKVNDRDLLALQLTCKRLQADTSFEFGRRYFTTIKFCLHPRSLHLLTVISLSPHLARHVENVVFGNEQFGLIDPVHDNDARLAFFGHTTPGPHSYDNVQKLEEARVMASASIITQALTHFPKLKLVLVGDEAHVDGSHVGHTRPTFGLHTFVCPSGHCNPKYKLDLHTVYATVALALHHLGPPDIRVGVCLPIGEYPLRTSRLCPPLRFGLRSLAQLELIFYRRDDRHITQSRDTWLQFVNPGQISKLETLHIRFEGYIALSSIKFDTFPSKCLTKFILENGVIRHERFLPFIRQNAASLTHITLSECGSKRYSVDWYPIFVEFQKLMQLNYLKLKDLVCDPSVLFRSRDAQMSHGMSLRTEWKGRTEIEVGLEYLQLTYSSVQGLPADSGFGYIGRCPSFLNLRYANFKASPMYRWTQVEEDVLWLRRINPGNRANREPADITDSPDEFPISAQPAATAEYPPSCILFEGRIWVQRPFLEASGL</sequence>
<evidence type="ECO:0000259" key="1">
    <source>
        <dbReference type="PROSITE" id="PS50181"/>
    </source>
</evidence>
<dbReference type="CDD" id="cd09917">
    <property type="entry name" value="F-box_SF"/>
    <property type="match status" value="1"/>
</dbReference>
<organism evidence="2 3">
    <name type="scientific">Amniculicola lignicola CBS 123094</name>
    <dbReference type="NCBI Taxonomy" id="1392246"/>
    <lineage>
        <taxon>Eukaryota</taxon>
        <taxon>Fungi</taxon>
        <taxon>Dikarya</taxon>
        <taxon>Ascomycota</taxon>
        <taxon>Pezizomycotina</taxon>
        <taxon>Dothideomycetes</taxon>
        <taxon>Pleosporomycetidae</taxon>
        <taxon>Pleosporales</taxon>
        <taxon>Amniculicolaceae</taxon>
        <taxon>Amniculicola</taxon>
    </lineage>
</organism>
<dbReference type="Proteomes" id="UP000799779">
    <property type="component" value="Unassembled WGS sequence"/>
</dbReference>
<accession>A0A6A5VXA3</accession>
<proteinExistence type="predicted"/>
<dbReference type="PROSITE" id="PS50181">
    <property type="entry name" value="FBOX"/>
    <property type="match status" value="1"/>
</dbReference>
<feature type="domain" description="F-box" evidence="1">
    <location>
        <begin position="7"/>
        <end position="56"/>
    </location>
</feature>
<keyword evidence="3" id="KW-1185">Reference proteome</keyword>
<dbReference type="Pfam" id="PF00646">
    <property type="entry name" value="F-box"/>
    <property type="match status" value="1"/>
</dbReference>
<dbReference type="SUPFAM" id="SSF81383">
    <property type="entry name" value="F-box domain"/>
    <property type="match status" value="1"/>
</dbReference>
<dbReference type="InterPro" id="IPR036047">
    <property type="entry name" value="F-box-like_dom_sf"/>
</dbReference>
<evidence type="ECO:0000313" key="3">
    <source>
        <dbReference type="Proteomes" id="UP000799779"/>
    </source>
</evidence>
<name>A0A6A5VXA3_9PLEO</name>
<protein>
    <recommendedName>
        <fullName evidence="1">F-box domain-containing protein</fullName>
    </recommendedName>
</protein>
<dbReference type="InterPro" id="IPR001810">
    <property type="entry name" value="F-box_dom"/>
</dbReference>